<evidence type="ECO:0000313" key="2">
    <source>
        <dbReference type="Proteomes" id="UP000199302"/>
    </source>
</evidence>
<accession>A0A1I6CST5</accession>
<sequence length="72" mass="6748">MAHSKQIIARIALLGALVGLAGCGDTMGEQLIYGAAAGAGAAVATDGDIATGAVVGAGANAAYCQTNPGACN</sequence>
<organism evidence="1 2">
    <name type="scientific">Poseidonocella sedimentorum</name>
    <dbReference type="NCBI Taxonomy" id="871652"/>
    <lineage>
        <taxon>Bacteria</taxon>
        <taxon>Pseudomonadati</taxon>
        <taxon>Pseudomonadota</taxon>
        <taxon>Alphaproteobacteria</taxon>
        <taxon>Rhodobacterales</taxon>
        <taxon>Roseobacteraceae</taxon>
        <taxon>Poseidonocella</taxon>
    </lineage>
</organism>
<dbReference type="EMBL" id="FOYI01000001">
    <property type="protein sequence ID" value="SFQ96305.1"/>
    <property type="molecule type" value="Genomic_DNA"/>
</dbReference>
<protein>
    <recommendedName>
        <fullName evidence="3">Lipoprotein</fullName>
    </recommendedName>
</protein>
<name>A0A1I6CST5_9RHOB</name>
<dbReference type="AlphaFoldDB" id="A0A1I6CST5"/>
<reference evidence="1 2" key="1">
    <citation type="submission" date="2016-10" db="EMBL/GenBank/DDBJ databases">
        <authorList>
            <person name="de Groot N.N."/>
        </authorList>
    </citation>
    <scope>NUCLEOTIDE SEQUENCE [LARGE SCALE GENOMIC DNA]</scope>
    <source>
        <strain evidence="2">KMM 9023,NRIC 0796,JCM 17311,KCTC 23692</strain>
    </source>
</reference>
<proteinExistence type="predicted"/>
<dbReference type="Proteomes" id="UP000199302">
    <property type="component" value="Unassembled WGS sequence"/>
</dbReference>
<dbReference type="PROSITE" id="PS51257">
    <property type="entry name" value="PROKAR_LIPOPROTEIN"/>
    <property type="match status" value="1"/>
</dbReference>
<gene>
    <name evidence="1" type="ORF">SAMN04515673_101318</name>
</gene>
<dbReference type="STRING" id="871652.SAMN04515673_101318"/>
<dbReference type="RefSeq" id="WP_092075915.1">
    <property type="nucleotide sequence ID" value="NZ_FOYI01000001.1"/>
</dbReference>
<evidence type="ECO:0008006" key="3">
    <source>
        <dbReference type="Google" id="ProtNLM"/>
    </source>
</evidence>
<keyword evidence="2" id="KW-1185">Reference proteome</keyword>
<evidence type="ECO:0000313" key="1">
    <source>
        <dbReference type="EMBL" id="SFQ96305.1"/>
    </source>
</evidence>